<reference evidence="8" key="1">
    <citation type="submission" date="2018-05" db="EMBL/GenBank/DDBJ databases">
        <authorList>
            <person name="Lanie J.A."/>
            <person name="Ng W.-L."/>
            <person name="Kazmierczak K.M."/>
            <person name="Andrzejewski T.M."/>
            <person name="Davidsen T.M."/>
            <person name="Wayne K.J."/>
            <person name="Tettelin H."/>
            <person name="Glass J.I."/>
            <person name="Rusch D."/>
            <person name="Podicherti R."/>
            <person name="Tsui H.-C.T."/>
            <person name="Winkler M.E."/>
        </authorList>
    </citation>
    <scope>NUCLEOTIDE SEQUENCE</scope>
</reference>
<evidence type="ECO:0000256" key="2">
    <source>
        <dbReference type="ARBA" id="ARBA00022692"/>
    </source>
</evidence>
<dbReference type="GO" id="GO:0016020">
    <property type="term" value="C:membrane"/>
    <property type="evidence" value="ECO:0007669"/>
    <property type="project" value="UniProtKB-SubCell"/>
</dbReference>
<dbReference type="GO" id="GO:0055085">
    <property type="term" value="P:transmembrane transport"/>
    <property type="evidence" value="ECO:0007669"/>
    <property type="project" value="InterPro"/>
</dbReference>
<name>A0A382AH41_9ZZZZ</name>
<evidence type="ECO:0000313" key="8">
    <source>
        <dbReference type="EMBL" id="SVB00826.1"/>
    </source>
</evidence>
<dbReference type="InterPro" id="IPR004837">
    <property type="entry name" value="NaCa_Exmemb"/>
</dbReference>
<dbReference type="Pfam" id="PF01699">
    <property type="entry name" value="Na_Ca_ex"/>
    <property type="match status" value="2"/>
</dbReference>
<feature type="transmembrane region" description="Helical" evidence="5">
    <location>
        <begin position="140"/>
        <end position="159"/>
    </location>
</feature>
<evidence type="ECO:0000256" key="3">
    <source>
        <dbReference type="ARBA" id="ARBA00022989"/>
    </source>
</evidence>
<proteinExistence type="predicted"/>
<feature type="transmembrane region" description="Helical" evidence="5">
    <location>
        <begin position="63"/>
        <end position="81"/>
    </location>
</feature>
<evidence type="ECO:0000313" key="7">
    <source>
        <dbReference type="EMBL" id="SVA37571.1"/>
    </source>
</evidence>
<keyword evidence="4 5" id="KW-0472">Membrane</keyword>
<comment type="subcellular location">
    <subcellularLocation>
        <location evidence="1">Membrane</location>
        <topology evidence="1">Multi-pass membrane protein</topology>
    </subcellularLocation>
</comment>
<evidence type="ECO:0000256" key="5">
    <source>
        <dbReference type="SAM" id="Phobius"/>
    </source>
</evidence>
<dbReference type="AlphaFoldDB" id="A0A382AH41"/>
<keyword evidence="2 5" id="KW-0812">Transmembrane</keyword>
<feature type="transmembrane region" description="Helical" evidence="5">
    <location>
        <begin position="277"/>
        <end position="298"/>
    </location>
</feature>
<feature type="transmembrane region" description="Helical" evidence="5">
    <location>
        <begin position="88"/>
        <end position="107"/>
    </location>
</feature>
<organism evidence="8">
    <name type="scientific">marine metagenome</name>
    <dbReference type="NCBI Taxonomy" id="408172"/>
    <lineage>
        <taxon>unclassified sequences</taxon>
        <taxon>metagenomes</taxon>
        <taxon>ecological metagenomes</taxon>
    </lineage>
</organism>
<protein>
    <recommendedName>
        <fullName evidence="6">Sodium/calcium exchanger membrane region domain-containing protein</fullName>
    </recommendedName>
</protein>
<sequence>MIAQVYGLYRCDSQIIYGDNKLTMSDSNSHSASWILLAGFACLGMPSFIMVFGGIHFHPILDAFIFGMGIVGGAFLISWAAEAAQLDVSASFAIAILALIAILPEYAVEAVLAWDAGQSYDAASGTVTVEMERVAANVTGANRLLVGLGWSAVILIFWLKRRTSLNMKGTMGLEILMLSVATAVTFLIFFMQQVHVIVAVALISLYLVYLWLSSTKESEEPELMGPSLAIGEQSKLTRRLIVLGLFAYSAFVILVAAEPFVHALVETGRDFGISDFLLIQWIAPLASESPEIIIAVLFSLRANPIAGLTTLISAEVNQLTLLVGSMVGIFSLSVGEILSFPLNNMQSVEFLLTAAVSVLAIILVLPRIIGWKSGMILLVLFLAHLPFTETDQRLLFTYGYLAIAAVLIVYQLYRKYLSKS</sequence>
<feature type="transmembrane region" description="Helical" evidence="5">
    <location>
        <begin position="34"/>
        <end position="57"/>
    </location>
</feature>
<gene>
    <name evidence="8" type="ORF">METZ01_LOCUS153680</name>
    <name evidence="7" type="ORF">METZ01_LOCUS90425</name>
</gene>
<feature type="transmembrane region" description="Helical" evidence="5">
    <location>
        <begin position="171"/>
        <end position="190"/>
    </location>
</feature>
<accession>A0A382AH41</accession>
<dbReference type="EMBL" id="UINC01008343">
    <property type="protein sequence ID" value="SVA37571.1"/>
    <property type="molecule type" value="Genomic_DNA"/>
</dbReference>
<feature type="transmembrane region" description="Helical" evidence="5">
    <location>
        <begin position="350"/>
        <end position="383"/>
    </location>
</feature>
<feature type="domain" description="Sodium/calcium exchanger membrane region" evidence="6">
    <location>
        <begin position="242"/>
        <end position="384"/>
    </location>
</feature>
<evidence type="ECO:0000259" key="6">
    <source>
        <dbReference type="Pfam" id="PF01699"/>
    </source>
</evidence>
<feature type="domain" description="Sodium/calcium exchanger membrane region" evidence="6">
    <location>
        <begin position="65"/>
        <end position="213"/>
    </location>
</feature>
<feature type="transmembrane region" description="Helical" evidence="5">
    <location>
        <begin position="319"/>
        <end position="338"/>
    </location>
</feature>
<evidence type="ECO:0000256" key="1">
    <source>
        <dbReference type="ARBA" id="ARBA00004141"/>
    </source>
</evidence>
<feature type="transmembrane region" description="Helical" evidence="5">
    <location>
        <begin position="196"/>
        <end position="212"/>
    </location>
</feature>
<keyword evidence="3 5" id="KW-1133">Transmembrane helix</keyword>
<feature type="transmembrane region" description="Helical" evidence="5">
    <location>
        <begin position="240"/>
        <end position="257"/>
    </location>
</feature>
<dbReference type="EMBL" id="UINC01025369">
    <property type="protein sequence ID" value="SVB00826.1"/>
    <property type="molecule type" value="Genomic_DNA"/>
</dbReference>
<evidence type="ECO:0000256" key="4">
    <source>
        <dbReference type="ARBA" id="ARBA00023136"/>
    </source>
</evidence>
<feature type="transmembrane region" description="Helical" evidence="5">
    <location>
        <begin position="395"/>
        <end position="413"/>
    </location>
</feature>